<keyword evidence="1" id="KW-0418">Kinase</keyword>
<evidence type="ECO:0000313" key="4">
    <source>
        <dbReference type="Proteomes" id="UP000199682"/>
    </source>
</evidence>
<dbReference type="InterPro" id="IPR050267">
    <property type="entry name" value="Anti-sigma-factor_SerPK"/>
</dbReference>
<gene>
    <name evidence="3" type="ORF">SAMN04488074_104105</name>
</gene>
<dbReference type="Gene3D" id="3.30.565.10">
    <property type="entry name" value="Histidine kinase-like ATPase, C-terminal domain"/>
    <property type="match status" value="1"/>
</dbReference>
<dbReference type="AlphaFoldDB" id="A0A1G8YNQ2"/>
<keyword evidence="1" id="KW-0808">Transferase</keyword>
<dbReference type="SUPFAM" id="SSF55874">
    <property type="entry name" value="ATPase domain of HSP90 chaperone/DNA topoisomerase II/histidine kinase"/>
    <property type="match status" value="1"/>
</dbReference>
<dbReference type="PANTHER" id="PTHR35526">
    <property type="entry name" value="ANTI-SIGMA-F FACTOR RSBW-RELATED"/>
    <property type="match status" value="1"/>
</dbReference>
<evidence type="ECO:0000256" key="1">
    <source>
        <dbReference type="ARBA" id="ARBA00022527"/>
    </source>
</evidence>
<keyword evidence="1" id="KW-0723">Serine/threonine-protein kinase</keyword>
<dbReference type="EMBL" id="FNET01000004">
    <property type="protein sequence ID" value="SDK04393.1"/>
    <property type="molecule type" value="Genomic_DNA"/>
</dbReference>
<protein>
    <recommendedName>
        <fullName evidence="2">Histidine kinase/HSP90-like ATPase domain-containing protein</fullName>
    </recommendedName>
</protein>
<sequence>MTTVEEDSRSMVLDLLIDPGIVMSALRGQLTSRLRDLGEDHRYDVLLVVTELVSNVLDHTAGTGRLRVLRANAKCEITVEVDDTSDSQPMHGRSRLGDTRGRGIVVVDNLSREWGTHPLPGGGKTVFASVRCGTDAAASCGDAERPASAGL</sequence>
<reference evidence="4" key="1">
    <citation type="submission" date="2016-10" db="EMBL/GenBank/DDBJ databases">
        <authorList>
            <person name="Varghese N."/>
            <person name="Submissions S."/>
        </authorList>
    </citation>
    <scope>NUCLEOTIDE SEQUENCE [LARGE SCALE GENOMIC DNA]</scope>
    <source>
        <strain evidence="4">DSM 44796</strain>
    </source>
</reference>
<accession>A0A1G8YNQ2</accession>
<dbReference type="CDD" id="cd16936">
    <property type="entry name" value="HATPase_RsbW-like"/>
    <property type="match status" value="1"/>
</dbReference>
<evidence type="ECO:0000313" key="3">
    <source>
        <dbReference type="EMBL" id="SDK04393.1"/>
    </source>
</evidence>
<dbReference type="Proteomes" id="UP000199682">
    <property type="component" value="Unassembled WGS sequence"/>
</dbReference>
<proteinExistence type="predicted"/>
<dbReference type="GO" id="GO:0004674">
    <property type="term" value="F:protein serine/threonine kinase activity"/>
    <property type="evidence" value="ECO:0007669"/>
    <property type="project" value="UniProtKB-KW"/>
</dbReference>
<dbReference type="Pfam" id="PF13581">
    <property type="entry name" value="HATPase_c_2"/>
    <property type="match status" value="1"/>
</dbReference>
<feature type="domain" description="Histidine kinase/HSP90-like ATPase" evidence="2">
    <location>
        <begin position="34"/>
        <end position="115"/>
    </location>
</feature>
<dbReference type="PANTHER" id="PTHR35526:SF3">
    <property type="entry name" value="ANTI-SIGMA-F FACTOR RSBW"/>
    <property type="match status" value="1"/>
</dbReference>
<name>A0A1G8YNQ2_9PSEU</name>
<organism evidence="3 4">
    <name type="scientific">Lentzea albidocapillata subsp. violacea</name>
    <dbReference type="NCBI Taxonomy" id="128104"/>
    <lineage>
        <taxon>Bacteria</taxon>
        <taxon>Bacillati</taxon>
        <taxon>Actinomycetota</taxon>
        <taxon>Actinomycetes</taxon>
        <taxon>Pseudonocardiales</taxon>
        <taxon>Pseudonocardiaceae</taxon>
        <taxon>Lentzea</taxon>
    </lineage>
</organism>
<dbReference type="InterPro" id="IPR003594">
    <property type="entry name" value="HATPase_dom"/>
</dbReference>
<evidence type="ECO:0000259" key="2">
    <source>
        <dbReference type="Pfam" id="PF13581"/>
    </source>
</evidence>
<dbReference type="InterPro" id="IPR036890">
    <property type="entry name" value="HATPase_C_sf"/>
</dbReference>
<dbReference type="RefSeq" id="WP_090005731.1">
    <property type="nucleotide sequence ID" value="NZ_FNET01000004.1"/>
</dbReference>